<dbReference type="Proteomes" id="UP000004191">
    <property type="component" value="Unassembled WGS sequence"/>
</dbReference>
<name>H3NM44_9FIRM</name>
<dbReference type="GO" id="GO:0030313">
    <property type="term" value="C:cell envelope"/>
    <property type="evidence" value="ECO:0007669"/>
    <property type="project" value="UniProtKB-SubCell"/>
</dbReference>
<dbReference type="RefSeq" id="WP_005397475.1">
    <property type="nucleotide sequence ID" value="NZ_JH601088.1"/>
</dbReference>
<dbReference type="PROSITE" id="PS51257">
    <property type="entry name" value="PROKAR_LIPOPROTEIN"/>
    <property type="match status" value="1"/>
</dbReference>
<comment type="caution">
    <text evidence="8">The sequence shown here is derived from an EMBL/GenBank/DDBJ whole genome shotgun (WGS) entry which is preliminary data.</text>
</comment>
<accession>H3NM44</accession>
<dbReference type="HOGENOM" id="CLU_016838_1_1_9"/>
<dbReference type="Pfam" id="PF01297">
    <property type="entry name" value="ZnuA"/>
    <property type="match status" value="1"/>
</dbReference>
<keyword evidence="4 7" id="KW-0732">Signal</keyword>
<feature type="chain" id="PRO_5039025474" evidence="7">
    <location>
        <begin position="23"/>
        <end position="311"/>
    </location>
</feature>
<dbReference type="AlphaFoldDB" id="H3NM44"/>
<sequence length="311" mass="35352">MKRKLLALFLVLSLIFVGCQKGGEQAKKSDKKHVTVTTTFINDMVKVLAKDYVDVEMIIPAGEDPHLYVARPDDYKKIKNADLLLYHGLHFEGKMNDILKEKGEAITKSFSESDIGKMEEDGKTEIDPHFWFDINLYKTAFTEVKDSLLKLLSDLPEKDKNMINENYEKYTKELDALDSEIKEKIAQIPENQRYLVTPHDAFNYFSRAYGMKVVAPQGVSTESEVSNVDIEKTADFIAKNKIKAIFAESTTNPDRMIKLQEVVKSKGFEVKVLSGEGKELFSDSLSGEGEKGSNYLEMYRHNVDLIVDNLK</sequence>
<evidence type="ECO:0000256" key="5">
    <source>
        <dbReference type="RuleBase" id="RU003512"/>
    </source>
</evidence>
<dbReference type="OrthoDB" id="9810636at2"/>
<dbReference type="Gene3D" id="3.40.50.1980">
    <property type="entry name" value="Nitrogenase molybdenum iron protein domain"/>
    <property type="match status" value="2"/>
</dbReference>
<dbReference type="STRING" id="883114.HMPREF9709_00405"/>
<evidence type="ECO:0000256" key="7">
    <source>
        <dbReference type="SAM" id="SignalP"/>
    </source>
</evidence>
<gene>
    <name evidence="8" type="ORF">HMPREF9709_00405</name>
</gene>
<proteinExistence type="inferred from homology"/>
<evidence type="ECO:0000256" key="6">
    <source>
        <dbReference type="SAM" id="Coils"/>
    </source>
</evidence>
<dbReference type="PANTHER" id="PTHR42953:SF1">
    <property type="entry name" value="METAL-BINDING PROTEIN HI_0362-RELATED"/>
    <property type="match status" value="1"/>
</dbReference>
<dbReference type="InterPro" id="IPR006127">
    <property type="entry name" value="ZnuA-like"/>
</dbReference>
<dbReference type="GeneID" id="96998412"/>
<keyword evidence="9" id="KW-1185">Reference proteome</keyword>
<comment type="similarity">
    <text evidence="5">Belongs to the bacterial solute-binding protein 9 family.</text>
</comment>
<dbReference type="GO" id="GO:0030001">
    <property type="term" value="P:metal ion transport"/>
    <property type="evidence" value="ECO:0007669"/>
    <property type="project" value="InterPro"/>
</dbReference>
<evidence type="ECO:0000256" key="2">
    <source>
        <dbReference type="ARBA" id="ARBA00022448"/>
    </source>
</evidence>
<evidence type="ECO:0000256" key="4">
    <source>
        <dbReference type="ARBA" id="ARBA00022729"/>
    </source>
</evidence>
<keyword evidence="3" id="KW-0479">Metal-binding</keyword>
<dbReference type="InterPro" id="IPR006129">
    <property type="entry name" value="AdhesinB"/>
</dbReference>
<evidence type="ECO:0000256" key="1">
    <source>
        <dbReference type="ARBA" id="ARBA00004196"/>
    </source>
</evidence>
<dbReference type="PANTHER" id="PTHR42953">
    <property type="entry name" value="HIGH-AFFINITY ZINC UPTAKE SYSTEM PROTEIN ZNUA-RELATED"/>
    <property type="match status" value="1"/>
</dbReference>
<dbReference type="eggNOG" id="COG0803">
    <property type="taxonomic scope" value="Bacteria"/>
</dbReference>
<dbReference type="PATRIC" id="fig|883114.3.peg.399"/>
<dbReference type="GO" id="GO:0007155">
    <property type="term" value="P:cell adhesion"/>
    <property type="evidence" value="ECO:0007669"/>
    <property type="project" value="InterPro"/>
</dbReference>
<dbReference type="InterPro" id="IPR050492">
    <property type="entry name" value="Bact_metal-bind_prot9"/>
</dbReference>
<keyword evidence="2 5" id="KW-0813">Transport</keyword>
<dbReference type="GO" id="GO:0046872">
    <property type="term" value="F:metal ion binding"/>
    <property type="evidence" value="ECO:0007669"/>
    <property type="project" value="UniProtKB-KW"/>
</dbReference>
<dbReference type="SUPFAM" id="SSF53807">
    <property type="entry name" value="Helical backbone' metal receptor"/>
    <property type="match status" value="1"/>
</dbReference>
<protein>
    <submittedName>
        <fullName evidence="8">Uncharacterized protein</fullName>
    </submittedName>
</protein>
<dbReference type="EMBL" id="AGEI01000012">
    <property type="protein sequence ID" value="EHR35453.1"/>
    <property type="molecule type" value="Genomic_DNA"/>
</dbReference>
<reference evidence="8 9" key="1">
    <citation type="submission" date="2012-01" db="EMBL/GenBank/DDBJ databases">
        <title>The Genome Sequence of Helcococcus kunzii ATCC 51366.</title>
        <authorList>
            <consortium name="The Broad Institute Genome Sequencing Platform"/>
            <person name="Earl A."/>
            <person name="Ward D."/>
            <person name="Feldgarden M."/>
            <person name="Gevers D."/>
            <person name="Huys G."/>
            <person name="Young S.K."/>
            <person name="Zeng Q."/>
            <person name="Gargeya S."/>
            <person name="Fitzgerald M."/>
            <person name="Haas B."/>
            <person name="Abouelleil A."/>
            <person name="Alvarado L."/>
            <person name="Arachchi H.M."/>
            <person name="Berlin A."/>
            <person name="Chapman S.B."/>
            <person name="Gearin G."/>
            <person name="Goldberg J."/>
            <person name="Griggs A."/>
            <person name="Gujja S."/>
            <person name="Hansen M."/>
            <person name="Heiman D."/>
            <person name="Howarth C."/>
            <person name="Larimer J."/>
            <person name="Lui A."/>
            <person name="MacDonald P.J.P."/>
            <person name="McCowen C."/>
            <person name="Montmayeur A."/>
            <person name="Murphy C."/>
            <person name="Neiman D."/>
            <person name="Pearson M."/>
            <person name="Priest M."/>
            <person name="Roberts A."/>
            <person name="Saif S."/>
            <person name="Shea T."/>
            <person name="Sisk P."/>
            <person name="Stolte C."/>
            <person name="Sykes S."/>
            <person name="Wortman J."/>
            <person name="Nusbaum C."/>
            <person name="Birren B."/>
        </authorList>
    </citation>
    <scope>NUCLEOTIDE SEQUENCE [LARGE SCALE GENOMIC DNA]</scope>
    <source>
        <strain evidence="8 9">ATCC 51366</strain>
    </source>
</reference>
<dbReference type="InterPro" id="IPR006128">
    <property type="entry name" value="Lipoprotein_PsaA-like"/>
</dbReference>
<evidence type="ECO:0000313" key="8">
    <source>
        <dbReference type="EMBL" id="EHR35453.1"/>
    </source>
</evidence>
<evidence type="ECO:0000313" key="9">
    <source>
        <dbReference type="Proteomes" id="UP000004191"/>
    </source>
</evidence>
<dbReference type="PRINTS" id="PR00691">
    <property type="entry name" value="ADHESINB"/>
</dbReference>
<comment type="subcellular location">
    <subcellularLocation>
        <location evidence="1">Cell envelope</location>
    </subcellularLocation>
</comment>
<keyword evidence="6" id="KW-0175">Coiled coil</keyword>
<feature type="coiled-coil region" evidence="6">
    <location>
        <begin position="160"/>
        <end position="187"/>
    </location>
</feature>
<feature type="signal peptide" evidence="7">
    <location>
        <begin position="1"/>
        <end position="22"/>
    </location>
</feature>
<evidence type="ECO:0000256" key="3">
    <source>
        <dbReference type="ARBA" id="ARBA00022723"/>
    </source>
</evidence>
<dbReference type="PRINTS" id="PR00690">
    <property type="entry name" value="ADHESNFAMILY"/>
</dbReference>
<organism evidence="8 9">
    <name type="scientific">Helcococcus kunzii ATCC 51366</name>
    <dbReference type="NCBI Taxonomy" id="883114"/>
    <lineage>
        <taxon>Bacteria</taxon>
        <taxon>Bacillati</taxon>
        <taxon>Bacillota</taxon>
        <taxon>Tissierellia</taxon>
        <taxon>Tissierellales</taxon>
        <taxon>Peptoniphilaceae</taxon>
        <taxon>Helcococcus</taxon>
    </lineage>
</organism>